<evidence type="ECO:0000256" key="8">
    <source>
        <dbReference type="ARBA" id="ARBA00022692"/>
    </source>
</evidence>
<dbReference type="GO" id="GO:0005789">
    <property type="term" value="C:endoplasmic reticulum membrane"/>
    <property type="evidence" value="ECO:0007669"/>
    <property type="project" value="UniProtKB-SubCell"/>
</dbReference>
<gene>
    <name evidence="17" type="primary">LOC108672751</name>
</gene>
<sequence>MRSSNRSPPPPYSPYPGACDSQCHYHHSGQPRQSPFEPLHLLPGDVNHQHVCHHRMTHEAHFQPTSQSSDDNFSQIYSTMHCDAVSSTSTTSNLPMSGCNFSNNHSPQNGYNNPPSNLLHGNNCANPSENFNNETIGMLNNYHARWYRKYCNYRVPAVVVFGVVAAVFSVTYLYMVVVYRLQPSPVVDEAFHIPQAQKYCSGKFDEWDPKLTTLPGLYLFSIGITGPISWILGKGDGKMSGAGKMNSDPELIVDPGDQNLFGSPDDKFIGSNNLNEDDNGQFIKSDKTIFKDKDVVKNKDVSESGEDDTICSVLMLRLVNVLVAPCILLTLHSLMCFMHGTQSSEWSCLGASVSMVLLPPLFWFYSLYYTEPLSTMLVLIMVLLFCHKNHNMAAAIGAVSILARQTNIVWVLLLLLLRAVDASLALLQESFCPPLHTLHTKQQFLMFARRIETLVRAGPACVVRFVVQLVRACLSYVLLMVAFAVFACVNGGLVVGDRTAHQPTLHLMQMFYFCLFYVLFSPLLALNHFLPFVSRCCANPKTTALALITVLSVVHYNTLVHPYLLADNRHYTFYLWNRFYGPNIYFRYLISPIYMYGAYLIWYVSLAQRSNVFKMIYVFCVALCLVPQKLLEPRYFILPFIIARIQNSPNFGFNNLDASDGDSASARFPCLQGESSTRIPSEGARTGAHLNRMTGSHSRVDFNSARHLSGRDGFRGAPLCRQSGTSSTRGVGRNSNYRGHFKNLYCCWYFMHGILKYLRGKVRSIVKYMPVAHIGWEFLYYLTINLATLAIFATKTFWWKDFAEPQRIMW</sequence>
<feature type="transmembrane region" description="Helical" evidence="15">
    <location>
        <begin position="542"/>
        <end position="564"/>
    </location>
</feature>
<dbReference type="OrthoDB" id="4769at2759"/>
<comment type="catalytic activity">
    <reaction evidence="13">
        <text>an alpha-D-Glc-(1-&gt;3)-alpha-D-Glc-(1-&gt;3)-alpha-D-Man-(1-&gt;2)-alpha-D-Man-(1-&gt;2)-alpha-D-Man-(1-&gt;3)-[alpha-D-Man-(1-&gt;2)-alpha-D-Man-(1-&gt;3)-[alpha-D-Man-(1-&gt;2)-alpha-D-Man-(1-&gt;6)]-alpha-D-Man-(1-&gt;6)]-beta-D-Man-(1-&gt;4)-beta-D-GlcNAc-(1-&gt;4)-alpha-D-GlcNAc-diphospho-di-trans,poly-cis-dolichol + a di-trans,poly-cis-dolichyl beta-D-glucosyl phosphate = a alpha-D-Glc-(1-&gt;2)-alpha-D-Glc-(1-&gt;3)-alpha-D-Glc-(1-&gt;3)-alpha-D-Man-(1-&gt;2)-alpha-D-Man-(1-&gt;2)-alpha-D-Man-(1-&gt;3)-[alpha-D-Man-(1-&gt;2)-alpha-D-Man-(1-&gt;3)-[alpha-D-Man-(1-&gt;2)-alpha-D-Man-(1-&gt;6)]-alpha-D-Man-(1-&gt;6)]-beta-D-Man-(1-&gt;4)-beta-D-GlcNAc-(1-&gt;4)-alpha-D-GlcNAc-diphospho-di-trans,poly-cis-dolichol + a di-trans,poly-cis-dolichyl phosphate + H(+)</text>
        <dbReference type="Rhea" id="RHEA:29543"/>
        <dbReference type="Rhea" id="RHEA-COMP:19498"/>
        <dbReference type="Rhea" id="RHEA-COMP:19502"/>
        <dbReference type="Rhea" id="RHEA-COMP:19512"/>
        <dbReference type="Rhea" id="RHEA-COMP:19522"/>
        <dbReference type="ChEBI" id="CHEBI:15378"/>
        <dbReference type="ChEBI" id="CHEBI:57525"/>
        <dbReference type="ChEBI" id="CHEBI:57683"/>
        <dbReference type="ChEBI" id="CHEBI:132522"/>
        <dbReference type="ChEBI" id="CHEBI:132523"/>
        <dbReference type="EC" id="2.4.1.256"/>
    </reaction>
    <physiologicalReaction direction="left-to-right" evidence="13">
        <dbReference type="Rhea" id="RHEA:29544"/>
    </physiologicalReaction>
</comment>
<dbReference type="InterPro" id="IPR016900">
    <property type="entry name" value="Alg10"/>
</dbReference>
<keyword evidence="16" id="KW-1185">Reference proteome</keyword>
<dbReference type="KEGG" id="hazt:108672751"/>
<evidence type="ECO:0000256" key="5">
    <source>
        <dbReference type="ARBA" id="ARBA00018512"/>
    </source>
</evidence>
<dbReference type="EC" id="2.4.1.256" evidence="4"/>
<comment type="subcellular location">
    <subcellularLocation>
        <location evidence="1">Endoplasmic reticulum membrane</location>
        <topology evidence="1">Multi-pass membrane protein</topology>
    </subcellularLocation>
</comment>
<evidence type="ECO:0000313" key="16">
    <source>
        <dbReference type="Proteomes" id="UP000694843"/>
    </source>
</evidence>
<evidence type="ECO:0000256" key="1">
    <source>
        <dbReference type="ARBA" id="ARBA00004477"/>
    </source>
</evidence>
<dbReference type="Proteomes" id="UP000694843">
    <property type="component" value="Unplaced"/>
</dbReference>
<name>A0A8B7NQH1_HYAAZ</name>
<dbReference type="RefSeq" id="XP_018015962.1">
    <property type="nucleotide sequence ID" value="XM_018160473.2"/>
</dbReference>
<comment type="pathway">
    <text evidence="2">Protein modification; protein glycosylation.</text>
</comment>
<dbReference type="GO" id="GO:0006488">
    <property type="term" value="P:dolichol-linked oligosaccharide biosynthetic process"/>
    <property type="evidence" value="ECO:0007669"/>
    <property type="project" value="InterPro"/>
</dbReference>
<feature type="transmembrane region" description="Helical" evidence="15">
    <location>
        <begin position="474"/>
        <end position="495"/>
    </location>
</feature>
<dbReference type="Pfam" id="PF04922">
    <property type="entry name" value="DIE2_ALG10"/>
    <property type="match status" value="2"/>
</dbReference>
<feature type="transmembrane region" description="Helical" evidence="15">
    <location>
        <begin position="216"/>
        <end position="233"/>
    </location>
</feature>
<evidence type="ECO:0000256" key="12">
    <source>
        <dbReference type="ARBA" id="ARBA00044727"/>
    </source>
</evidence>
<evidence type="ECO:0000256" key="13">
    <source>
        <dbReference type="ARBA" id="ARBA00048064"/>
    </source>
</evidence>
<evidence type="ECO:0000256" key="6">
    <source>
        <dbReference type="ARBA" id="ARBA00022676"/>
    </source>
</evidence>
<evidence type="ECO:0000256" key="15">
    <source>
        <dbReference type="SAM" id="Phobius"/>
    </source>
</evidence>
<feature type="transmembrane region" description="Helical" evidence="15">
    <location>
        <begin position="507"/>
        <end position="530"/>
    </location>
</feature>
<feature type="transmembrane region" description="Helical" evidence="15">
    <location>
        <begin position="361"/>
        <end position="386"/>
    </location>
</feature>
<feature type="transmembrane region" description="Helical" evidence="15">
    <location>
        <begin position="155"/>
        <end position="175"/>
    </location>
</feature>
<organism evidence="16 17">
    <name type="scientific">Hyalella azteca</name>
    <name type="common">Amphipod</name>
    <dbReference type="NCBI Taxonomy" id="294128"/>
    <lineage>
        <taxon>Eukaryota</taxon>
        <taxon>Metazoa</taxon>
        <taxon>Ecdysozoa</taxon>
        <taxon>Arthropoda</taxon>
        <taxon>Crustacea</taxon>
        <taxon>Multicrustacea</taxon>
        <taxon>Malacostraca</taxon>
        <taxon>Eumalacostraca</taxon>
        <taxon>Peracarida</taxon>
        <taxon>Amphipoda</taxon>
        <taxon>Senticaudata</taxon>
        <taxon>Talitrida</taxon>
        <taxon>Talitroidea</taxon>
        <taxon>Hyalellidae</taxon>
        <taxon>Hyalella</taxon>
    </lineage>
</organism>
<evidence type="ECO:0000256" key="9">
    <source>
        <dbReference type="ARBA" id="ARBA00022824"/>
    </source>
</evidence>
<keyword evidence="10 15" id="KW-1133">Transmembrane helix</keyword>
<keyword evidence="8 15" id="KW-0812">Transmembrane</keyword>
<dbReference type="PANTHER" id="PTHR12989:SF10">
    <property type="entry name" value="DOL-P-GLC:GLC(2)MAN(9)GLCNAC(2)-PP-DOL ALPHA-1,2-GLUCOSYLTRANSFERASE-RELATED"/>
    <property type="match status" value="1"/>
</dbReference>
<keyword evidence="11 15" id="KW-0472">Membrane</keyword>
<proteinExistence type="inferred from homology"/>
<evidence type="ECO:0000256" key="11">
    <source>
        <dbReference type="ARBA" id="ARBA00023136"/>
    </source>
</evidence>
<comment type="similarity">
    <text evidence="3">Belongs to the ALG10 glucosyltransferase family.</text>
</comment>
<protein>
    <recommendedName>
        <fullName evidence="5">Dol-P-Glc:Glc(2)Man(9)GlcNAc(2)-PP-Dol alpha-1,2-glucosyltransferase</fullName>
        <ecNumber evidence="4">2.4.1.256</ecNumber>
    </recommendedName>
</protein>
<feature type="transmembrane region" description="Helical" evidence="15">
    <location>
        <begin position="778"/>
        <end position="799"/>
    </location>
</feature>
<keyword evidence="7" id="KW-0808">Transferase</keyword>
<feature type="region of interest" description="Disordered" evidence="14">
    <location>
        <begin position="23"/>
        <end position="42"/>
    </location>
</feature>
<dbReference type="AlphaFoldDB" id="A0A8B7NQH1"/>
<accession>A0A8B7NQH1</accession>
<keyword evidence="9" id="KW-0256">Endoplasmic reticulum</keyword>
<evidence type="ECO:0000256" key="2">
    <source>
        <dbReference type="ARBA" id="ARBA00004922"/>
    </source>
</evidence>
<comment type="function">
    <text evidence="12">Dol-P-Glc:Glc(2)Man(9)GlcNAc(2)-PP-Dol alpha-1,2-glucosyltransferase that operates in the biosynthetic pathway of dolichol-linked oligosaccharides, the glycan precursors employed in protein asparagine (N)-glycosylation. The assembly of dolichol-linked oligosaccharides begins on the cytosolic side of the endoplasmic reticulum membrane and finishes in its lumen. The sequential addition of sugars to dolichol pyrophosphate produces dolichol-linked oligosaccharides containing fourteen sugars, including two GlcNAcs, nine mannoses and three glucoses. Once assembled, the oligosaccharide is transferred from the lipid to nascent proteins by oligosaccharyltransferases. In the lumen of the endoplasmic reticulum, adds the third and last glucose residue from dolichyl phosphate glucose (Dol-P-Glc) onto the lipid-linked oligosaccharide intermediate Glc(2)Man(9)GlcNAc(2)-PP-Dol to produce Glc(3)Man(9)GlcNAc(2)-PP-Dol.</text>
</comment>
<dbReference type="CTD" id="84920"/>
<keyword evidence="6" id="KW-0328">Glycosyltransferase</keyword>
<evidence type="ECO:0000256" key="3">
    <source>
        <dbReference type="ARBA" id="ARBA00010600"/>
    </source>
</evidence>
<dbReference type="GeneID" id="108672751"/>
<dbReference type="PANTHER" id="PTHR12989">
    <property type="entry name" value="ALPHA-1,2-GLUCOSYLTRANSFERASE ALG10"/>
    <property type="match status" value="1"/>
</dbReference>
<reference evidence="17" key="1">
    <citation type="submission" date="2025-08" db="UniProtKB">
        <authorList>
            <consortium name="RefSeq"/>
        </authorList>
    </citation>
    <scope>IDENTIFICATION</scope>
    <source>
        <tissue evidence="17">Whole organism</tissue>
    </source>
</reference>
<evidence type="ECO:0000256" key="4">
    <source>
        <dbReference type="ARBA" id="ARBA00011967"/>
    </source>
</evidence>
<evidence type="ECO:0000256" key="14">
    <source>
        <dbReference type="SAM" id="MobiDB-lite"/>
    </source>
</evidence>
<feature type="transmembrane region" description="Helical" evidence="15">
    <location>
        <begin position="584"/>
        <end position="605"/>
    </location>
</feature>
<evidence type="ECO:0000256" key="7">
    <source>
        <dbReference type="ARBA" id="ARBA00022679"/>
    </source>
</evidence>
<dbReference type="GO" id="GO:0106073">
    <property type="term" value="F:dolichyl pyrophosphate Glc2Man9GlcNAc2 alpha-1,2-glucosyltransferase activity"/>
    <property type="evidence" value="ECO:0007669"/>
    <property type="project" value="UniProtKB-EC"/>
</dbReference>
<evidence type="ECO:0000256" key="10">
    <source>
        <dbReference type="ARBA" id="ARBA00022989"/>
    </source>
</evidence>
<feature type="transmembrane region" description="Helical" evidence="15">
    <location>
        <begin position="318"/>
        <end position="341"/>
    </location>
</feature>
<evidence type="ECO:0000313" key="17">
    <source>
        <dbReference type="RefSeq" id="XP_018015962.1"/>
    </source>
</evidence>